<dbReference type="EMBL" id="BMJS01000002">
    <property type="protein sequence ID" value="GGF89369.1"/>
    <property type="molecule type" value="Genomic_DNA"/>
</dbReference>
<dbReference type="GO" id="GO:0005737">
    <property type="term" value="C:cytoplasm"/>
    <property type="evidence" value="ECO:0007669"/>
    <property type="project" value="TreeGrafter"/>
</dbReference>
<dbReference type="SFLD" id="SFLDG00358">
    <property type="entry name" value="Main_(cytGST)"/>
    <property type="match status" value="1"/>
</dbReference>
<evidence type="ECO:0000256" key="1">
    <source>
        <dbReference type="RuleBase" id="RU003494"/>
    </source>
</evidence>
<dbReference type="OrthoDB" id="9781431at2"/>
<dbReference type="InterPro" id="IPR040079">
    <property type="entry name" value="Glutathione_S-Trfase"/>
</dbReference>
<evidence type="ECO:0000313" key="4">
    <source>
        <dbReference type="EMBL" id="GGF89369.1"/>
    </source>
</evidence>
<reference evidence="4" key="1">
    <citation type="journal article" date="2014" name="Int. J. Syst. Evol. Microbiol.">
        <title>Complete genome sequence of Corynebacterium casei LMG S-19264T (=DSM 44701T), isolated from a smear-ripened cheese.</title>
        <authorList>
            <consortium name="US DOE Joint Genome Institute (JGI-PGF)"/>
            <person name="Walter F."/>
            <person name="Albersmeier A."/>
            <person name="Kalinowski J."/>
            <person name="Ruckert C."/>
        </authorList>
    </citation>
    <scope>NUCLEOTIDE SEQUENCE</scope>
    <source>
        <strain evidence="4">CGMCC 1.15758</strain>
    </source>
</reference>
<dbReference type="PANTHER" id="PTHR43968">
    <property type="match status" value="1"/>
</dbReference>
<dbReference type="RefSeq" id="WP_117001433.1">
    <property type="nucleotide sequence ID" value="NZ_BMJS01000002.1"/>
</dbReference>
<feature type="domain" description="GST N-terminal" evidence="2">
    <location>
        <begin position="8"/>
        <end position="86"/>
    </location>
</feature>
<dbReference type="PROSITE" id="PS50405">
    <property type="entry name" value="GST_CTER"/>
    <property type="match status" value="1"/>
</dbReference>
<reference evidence="4" key="2">
    <citation type="submission" date="2020-09" db="EMBL/GenBank/DDBJ databases">
        <authorList>
            <person name="Sun Q."/>
            <person name="Zhou Y."/>
        </authorList>
    </citation>
    <scope>NUCLEOTIDE SEQUENCE</scope>
    <source>
        <strain evidence="4">CGMCC 1.15758</strain>
    </source>
</reference>
<keyword evidence="5" id="KW-1185">Reference proteome</keyword>
<comment type="similarity">
    <text evidence="1">Belongs to the GST superfamily.</text>
</comment>
<dbReference type="Pfam" id="PF02798">
    <property type="entry name" value="GST_N"/>
    <property type="match status" value="1"/>
</dbReference>
<dbReference type="PANTHER" id="PTHR43968:SF6">
    <property type="entry name" value="GLUTATHIONE S-TRANSFERASE OMEGA"/>
    <property type="match status" value="1"/>
</dbReference>
<evidence type="ECO:0000313" key="5">
    <source>
        <dbReference type="Proteomes" id="UP000636949"/>
    </source>
</evidence>
<dbReference type="InterPro" id="IPR036249">
    <property type="entry name" value="Thioredoxin-like_sf"/>
</dbReference>
<dbReference type="InterPro" id="IPR050983">
    <property type="entry name" value="GST_Omega/HSP26"/>
</dbReference>
<dbReference type="InterPro" id="IPR004045">
    <property type="entry name" value="Glutathione_S-Trfase_N"/>
</dbReference>
<dbReference type="PROSITE" id="PS51354">
    <property type="entry name" value="GLUTAREDOXIN_2"/>
    <property type="match status" value="1"/>
</dbReference>
<accession>A0A8J2Z260</accession>
<dbReference type="Pfam" id="PF00043">
    <property type="entry name" value="GST_C"/>
    <property type="match status" value="1"/>
</dbReference>
<sequence>MSAQNKRSSMTLYTNGNDPFCHRIKMILAEKDISADIIDVVAEDKLEELYELNPYGGVPTLMTKDLIVYEPNIIFEYLEERFPYPPLLSVFPLERAQARMLCKKIDSEWMPYLVNALNADNEDIRQANKIALLKALFSLIPTLSRQSYLLGDDFTIADCSLAVILYNLPKLDIRLPEKAMPLIKYAKRLFARNSFRKSIRTQ</sequence>
<dbReference type="SFLD" id="SFLDS00019">
    <property type="entry name" value="Glutathione_Transferase_(cytos"/>
    <property type="match status" value="1"/>
</dbReference>
<dbReference type="InterPro" id="IPR010987">
    <property type="entry name" value="Glutathione-S-Trfase_C-like"/>
</dbReference>
<dbReference type="SUPFAM" id="SSF47616">
    <property type="entry name" value="GST C-terminal domain-like"/>
    <property type="match status" value="1"/>
</dbReference>
<dbReference type="InterPro" id="IPR004046">
    <property type="entry name" value="GST_C"/>
</dbReference>
<evidence type="ECO:0000259" key="3">
    <source>
        <dbReference type="PROSITE" id="PS50405"/>
    </source>
</evidence>
<dbReference type="Proteomes" id="UP000636949">
    <property type="component" value="Unassembled WGS sequence"/>
</dbReference>
<dbReference type="SUPFAM" id="SSF52833">
    <property type="entry name" value="Thioredoxin-like"/>
    <property type="match status" value="1"/>
</dbReference>
<evidence type="ECO:0000259" key="2">
    <source>
        <dbReference type="PROSITE" id="PS50404"/>
    </source>
</evidence>
<gene>
    <name evidence="4" type="primary">sspA</name>
    <name evidence="4" type="ORF">GCM10010995_03340</name>
</gene>
<protein>
    <submittedName>
        <fullName evidence="4">Stringent starvation protein A</fullName>
    </submittedName>
</protein>
<dbReference type="Gene3D" id="1.20.1050.10">
    <property type="match status" value="1"/>
</dbReference>
<dbReference type="PROSITE" id="PS50404">
    <property type="entry name" value="GST_NTER"/>
    <property type="match status" value="1"/>
</dbReference>
<dbReference type="InterPro" id="IPR036282">
    <property type="entry name" value="Glutathione-S-Trfase_C_sf"/>
</dbReference>
<dbReference type="AlphaFoldDB" id="A0A8J2Z260"/>
<comment type="caution">
    <text evidence="4">The sequence shown here is derived from an EMBL/GenBank/DDBJ whole genome shotgun (WGS) entry which is preliminary data.</text>
</comment>
<name>A0A8J2Z260_9GAMM</name>
<dbReference type="Gene3D" id="3.40.30.10">
    <property type="entry name" value="Glutaredoxin"/>
    <property type="match status" value="1"/>
</dbReference>
<feature type="domain" description="GST C-terminal" evidence="3">
    <location>
        <begin position="91"/>
        <end position="202"/>
    </location>
</feature>
<proteinExistence type="inferred from homology"/>
<organism evidence="4 5">
    <name type="scientific">Cysteiniphilum litorale</name>
    <dbReference type="NCBI Taxonomy" id="2056700"/>
    <lineage>
        <taxon>Bacteria</taxon>
        <taxon>Pseudomonadati</taxon>
        <taxon>Pseudomonadota</taxon>
        <taxon>Gammaproteobacteria</taxon>
        <taxon>Thiotrichales</taxon>
        <taxon>Fastidiosibacteraceae</taxon>
        <taxon>Cysteiniphilum</taxon>
    </lineage>
</organism>